<dbReference type="Proteomes" id="UP001059295">
    <property type="component" value="Chromosome"/>
</dbReference>
<feature type="transmembrane region" description="Helical" evidence="8">
    <location>
        <begin position="235"/>
        <end position="256"/>
    </location>
</feature>
<evidence type="ECO:0000256" key="4">
    <source>
        <dbReference type="ARBA" id="ARBA00022679"/>
    </source>
</evidence>
<sequence length="561" mass="64222">MRKLLQSRNPDVRLWLLLGLWWIANLIQAGCTELANDEAYYHMFSRSLAWGYFDHPPMTALLVRLGSFWGGEFGVRFFFTLLQPLYLYLLWRIVRPDSATVRDAGLFVLIAAAMPILQLYGFLAVPDGPLMLFTALFLWCYKRLTEDDRWSHALWLGVAMAALAYSKYHGALVVLLTVLSNLRLLRNPKFYAACVVTLLLILPHLGWQSGHDWVSFRYHLAGRNKDFQFSFVTEYLLNLLAIFNPLLFPVFVAVWWKTRAETPVLRALNFISAGFVLFFLSTTLRGYVQPQWEIPVAFGVIALLFLHARRGGRPRRYVVRVGWVTVALVALVRIEMIFNPLGLRFEVFDNRTSYGRIAQEAAGAPVIFDGQYTAAAKYAFYTGGQAYAQPSIYYRTSQYELRDDDDRMAGGPVLIQVWDSVPGSRDVQLPNGRTFRYLRCGRFVPVRRIAVETGPLPSEVRPGDTLRLSLTLRNPYPYDYRFDGDSVKVGIVWRNLSETTRRYDLPEVQGLLPAGGTLRREARFVVPELPERTWQVGFTVSNLPVTTWFNGPTERIRTIAK</sequence>
<reference evidence="10" key="1">
    <citation type="journal article" date="2022" name="Cell">
        <title>Design, construction, and in vivo augmentation of a complex gut microbiome.</title>
        <authorList>
            <person name="Cheng A.G."/>
            <person name="Ho P.Y."/>
            <person name="Aranda-Diaz A."/>
            <person name="Jain S."/>
            <person name="Yu F.B."/>
            <person name="Meng X."/>
            <person name="Wang M."/>
            <person name="Iakiviak M."/>
            <person name="Nagashima K."/>
            <person name="Zhao A."/>
            <person name="Murugkar P."/>
            <person name="Patil A."/>
            <person name="Atabakhsh K."/>
            <person name="Weakley A."/>
            <person name="Yan J."/>
            <person name="Brumbaugh A.R."/>
            <person name="Higginbottom S."/>
            <person name="Dimas A."/>
            <person name="Shiver A.L."/>
            <person name="Deutschbauer A."/>
            <person name="Neff N."/>
            <person name="Sonnenburg J.L."/>
            <person name="Huang K.C."/>
            <person name="Fischbach M.A."/>
        </authorList>
    </citation>
    <scope>NUCLEOTIDE SEQUENCE</scope>
    <source>
        <strain evidence="10">AP11</strain>
    </source>
</reference>
<dbReference type="Pfam" id="PF13231">
    <property type="entry name" value="PMT_2"/>
    <property type="match status" value="1"/>
</dbReference>
<accession>A0ABY5V0L8</accession>
<keyword evidence="3" id="KW-0328">Glycosyltransferase</keyword>
<evidence type="ECO:0000259" key="9">
    <source>
        <dbReference type="Pfam" id="PF13231"/>
    </source>
</evidence>
<evidence type="ECO:0000256" key="1">
    <source>
        <dbReference type="ARBA" id="ARBA00004651"/>
    </source>
</evidence>
<feature type="transmembrane region" description="Helical" evidence="8">
    <location>
        <begin position="106"/>
        <end position="125"/>
    </location>
</feature>
<keyword evidence="7 8" id="KW-0472">Membrane</keyword>
<keyword evidence="2" id="KW-1003">Cell membrane</keyword>
<evidence type="ECO:0000256" key="3">
    <source>
        <dbReference type="ARBA" id="ARBA00022676"/>
    </source>
</evidence>
<dbReference type="InterPro" id="IPR038731">
    <property type="entry name" value="RgtA/B/C-like"/>
</dbReference>
<keyword evidence="6 8" id="KW-1133">Transmembrane helix</keyword>
<dbReference type="PANTHER" id="PTHR33908:SF11">
    <property type="entry name" value="MEMBRANE PROTEIN"/>
    <property type="match status" value="1"/>
</dbReference>
<feature type="transmembrane region" description="Helical" evidence="8">
    <location>
        <begin position="153"/>
        <end position="178"/>
    </location>
</feature>
<name>A0ABY5V0L8_9BACT</name>
<evidence type="ECO:0000313" key="11">
    <source>
        <dbReference type="Proteomes" id="UP001059295"/>
    </source>
</evidence>
<keyword evidence="5 8" id="KW-0812">Transmembrane</keyword>
<evidence type="ECO:0000256" key="5">
    <source>
        <dbReference type="ARBA" id="ARBA00022692"/>
    </source>
</evidence>
<evidence type="ECO:0000256" key="6">
    <source>
        <dbReference type="ARBA" id="ARBA00022989"/>
    </source>
</evidence>
<gene>
    <name evidence="10" type="ORF">NQ491_03005</name>
</gene>
<feature type="transmembrane region" description="Helical" evidence="8">
    <location>
        <begin position="73"/>
        <end position="94"/>
    </location>
</feature>
<feature type="transmembrane region" description="Helical" evidence="8">
    <location>
        <begin position="268"/>
        <end position="288"/>
    </location>
</feature>
<organism evidence="10 11">
    <name type="scientific">Alistipes ihumii AP11</name>
    <dbReference type="NCBI Taxonomy" id="1211813"/>
    <lineage>
        <taxon>Bacteria</taxon>
        <taxon>Pseudomonadati</taxon>
        <taxon>Bacteroidota</taxon>
        <taxon>Bacteroidia</taxon>
        <taxon>Bacteroidales</taxon>
        <taxon>Rikenellaceae</taxon>
        <taxon>Alistipes</taxon>
    </lineage>
</organism>
<feature type="transmembrane region" description="Helical" evidence="8">
    <location>
        <begin position="317"/>
        <end position="338"/>
    </location>
</feature>
<evidence type="ECO:0000313" key="10">
    <source>
        <dbReference type="EMBL" id="UWN57762.1"/>
    </source>
</evidence>
<evidence type="ECO:0000256" key="7">
    <source>
        <dbReference type="ARBA" id="ARBA00023136"/>
    </source>
</evidence>
<evidence type="ECO:0000256" key="8">
    <source>
        <dbReference type="SAM" id="Phobius"/>
    </source>
</evidence>
<dbReference type="EMBL" id="CP102294">
    <property type="protein sequence ID" value="UWN57762.1"/>
    <property type="molecule type" value="Genomic_DNA"/>
</dbReference>
<keyword evidence="4" id="KW-0808">Transferase</keyword>
<proteinExistence type="predicted"/>
<keyword evidence="11" id="KW-1185">Reference proteome</keyword>
<evidence type="ECO:0000256" key="2">
    <source>
        <dbReference type="ARBA" id="ARBA00022475"/>
    </source>
</evidence>
<dbReference type="RefSeq" id="WP_034282515.1">
    <property type="nucleotide sequence ID" value="NZ_CAPH01000003.1"/>
</dbReference>
<comment type="subcellular location">
    <subcellularLocation>
        <location evidence="1">Cell membrane</location>
        <topology evidence="1">Multi-pass membrane protein</topology>
    </subcellularLocation>
</comment>
<dbReference type="InterPro" id="IPR050297">
    <property type="entry name" value="LipidA_mod_glycosyltrf_83"/>
</dbReference>
<dbReference type="PANTHER" id="PTHR33908">
    <property type="entry name" value="MANNOSYLTRANSFERASE YKCB-RELATED"/>
    <property type="match status" value="1"/>
</dbReference>
<feature type="domain" description="Glycosyltransferase RgtA/B/C/D-like" evidence="9">
    <location>
        <begin position="54"/>
        <end position="207"/>
    </location>
</feature>
<feature type="transmembrane region" description="Helical" evidence="8">
    <location>
        <begin position="294"/>
        <end position="310"/>
    </location>
</feature>
<feature type="transmembrane region" description="Helical" evidence="8">
    <location>
        <begin position="190"/>
        <end position="207"/>
    </location>
</feature>
<dbReference type="GeneID" id="82890669"/>
<protein>
    <submittedName>
        <fullName evidence="10">Glycosyltransferase family 39 protein</fullName>
    </submittedName>
</protein>